<dbReference type="OrthoDB" id="5354320at2759"/>
<evidence type="ECO:0000256" key="1">
    <source>
        <dbReference type="ARBA" id="ARBA00022801"/>
    </source>
</evidence>
<dbReference type="GO" id="GO:0016787">
    <property type="term" value="F:hydrolase activity"/>
    <property type="evidence" value="ECO:0007669"/>
    <property type="project" value="UniProtKB-KW"/>
</dbReference>
<dbReference type="EMBL" id="KN847531">
    <property type="protein sequence ID" value="KIW08278.1"/>
    <property type="molecule type" value="Genomic_DNA"/>
</dbReference>
<dbReference type="InterPro" id="IPR050300">
    <property type="entry name" value="GDXG_lipolytic_enzyme"/>
</dbReference>
<dbReference type="InterPro" id="IPR013094">
    <property type="entry name" value="AB_hydrolase_3"/>
</dbReference>
<keyword evidence="4" id="KW-1185">Reference proteome</keyword>
<gene>
    <name evidence="3" type="ORF">PV09_01198</name>
</gene>
<evidence type="ECO:0000259" key="2">
    <source>
        <dbReference type="Pfam" id="PF07859"/>
    </source>
</evidence>
<dbReference type="Gene3D" id="3.40.50.1820">
    <property type="entry name" value="alpha/beta hydrolase"/>
    <property type="match status" value="1"/>
</dbReference>
<dbReference type="HOGENOM" id="CLU_027519_0_0_1"/>
<feature type="domain" description="Alpha/beta hydrolase fold-3" evidence="2">
    <location>
        <begin position="211"/>
        <end position="449"/>
    </location>
</feature>
<reference evidence="3 4" key="1">
    <citation type="submission" date="2015-01" db="EMBL/GenBank/DDBJ databases">
        <title>The Genome Sequence of Ochroconis gallopava CBS43764.</title>
        <authorList>
            <consortium name="The Broad Institute Genomics Platform"/>
            <person name="Cuomo C."/>
            <person name="de Hoog S."/>
            <person name="Gorbushina A."/>
            <person name="Stielow B."/>
            <person name="Teixiera M."/>
            <person name="Abouelleil A."/>
            <person name="Chapman S.B."/>
            <person name="Priest M."/>
            <person name="Young S.K."/>
            <person name="Wortman J."/>
            <person name="Nusbaum C."/>
            <person name="Birren B."/>
        </authorList>
    </citation>
    <scope>NUCLEOTIDE SEQUENCE [LARGE SCALE GENOMIC DNA]</scope>
    <source>
        <strain evidence="3 4">CBS 43764</strain>
    </source>
</reference>
<dbReference type="Pfam" id="PF07859">
    <property type="entry name" value="Abhydrolase_3"/>
    <property type="match status" value="1"/>
</dbReference>
<protein>
    <recommendedName>
        <fullName evidence="2">Alpha/beta hydrolase fold-3 domain-containing protein</fullName>
    </recommendedName>
</protein>
<dbReference type="InterPro" id="IPR029058">
    <property type="entry name" value="AB_hydrolase_fold"/>
</dbReference>
<evidence type="ECO:0000313" key="3">
    <source>
        <dbReference type="EMBL" id="KIW08278.1"/>
    </source>
</evidence>
<dbReference type="VEuPathDB" id="FungiDB:PV09_01198"/>
<keyword evidence="1" id="KW-0378">Hydrolase</keyword>
<dbReference type="AlphaFoldDB" id="A0A0D2ANG9"/>
<dbReference type="SUPFAM" id="SSF53474">
    <property type="entry name" value="alpha/beta-Hydrolases"/>
    <property type="match status" value="1"/>
</dbReference>
<proteinExistence type="predicted"/>
<dbReference type="PANTHER" id="PTHR48081">
    <property type="entry name" value="AB HYDROLASE SUPERFAMILY PROTEIN C4A8.06C"/>
    <property type="match status" value="1"/>
</dbReference>
<name>A0A0D2ANG9_9PEZI</name>
<accession>A0A0D2ANG9</accession>
<dbReference type="RefSeq" id="XP_016218147.1">
    <property type="nucleotide sequence ID" value="XM_016354052.1"/>
</dbReference>
<dbReference type="Proteomes" id="UP000053259">
    <property type="component" value="Unassembled WGS sequence"/>
</dbReference>
<dbReference type="PANTHER" id="PTHR48081:SF25">
    <property type="entry name" value="PUTATIVE (AFU_ORTHOLOGUE AFUA_3G11560)-RELATED"/>
    <property type="match status" value="1"/>
</dbReference>
<organism evidence="3 4">
    <name type="scientific">Verruconis gallopava</name>
    <dbReference type="NCBI Taxonomy" id="253628"/>
    <lineage>
        <taxon>Eukaryota</taxon>
        <taxon>Fungi</taxon>
        <taxon>Dikarya</taxon>
        <taxon>Ascomycota</taxon>
        <taxon>Pezizomycotina</taxon>
        <taxon>Dothideomycetes</taxon>
        <taxon>Pleosporomycetidae</taxon>
        <taxon>Venturiales</taxon>
        <taxon>Sympoventuriaceae</taxon>
        <taxon>Verruconis</taxon>
    </lineage>
</organism>
<dbReference type="GeneID" id="27309171"/>
<dbReference type="InParanoid" id="A0A0D2ANG9"/>
<dbReference type="STRING" id="253628.A0A0D2ANG9"/>
<sequence length="537" mass="60202">MFWPVLDFVFELLVLFHWLTIWSLGIVRRKEKLGDIKELLSRFRTRRLQPQGGMDIKPSALARILLPKLPYIGKTAIGHALRLTSTSGKWDLRTELTVKIIRSLTSGPPQPISRMQAMSIRDGGVKGKMWVSRVKFPVPEEIEDGIREVTLRSIKELADGSETYWEPDLQPLEAEWTGYRKGVKNDQPEPSIAESAKYENLMKEVTSDVVILYFHGGAHFLMDPASHRGLVTKLARKTGGRVLSVRYRLSPQNPFPAALMDGLFAYLALLHPPPGSPHKPVKPSQIVFAGDSAGGQMCASLMQLLLQINRSLEGNKVRFHGAEIEVPLPAGMAMNSPWLDINRCMPSIWANAKYDYLPPPPENGDPEPPPCDIWPANPPRADLFCEGSALCHPLVSPLAAMDWKGAPPCFVVTGEECLADEDKILCQRMHAQGVKVVWEQYEAMPHVFCMVFEKTKISEMSFEGWANAIKSFVEKPAEVESKGIWVTAKKLEIKVVPPGGDPVMSDEECLRRMRESQEKRIKGFDNVMKARPIEPKL</sequence>
<evidence type="ECO:0000313" key="4">
    <source>
        <dbReference type="Proteomes" id="UP000053259"/>
    </source>
</evidence>